<dbReference type="InterPro" id="IPR036890">
    <property type="entry name" value="HATPase_C_sf"/>
</dbReference>
<dbReference type="Gene3D" id="3.30.565.10">
    <property type="entry name" value="Histidine kinase-like ATPase, C-terminal domain"/>
    <property type="match status" value="1"/>
</dbReference>
<keyword evidence="1" id="KW-0418">Kinase</keyword>
<name>A0ABW1A6M8_9ACTN</name>
<keyword evidence="4" id="KW-0547">Nucleotide-binding</keyword>
<feature type="region of interest" description="Disordered" evidence="2">
    <location>
        <begin position="1"/>
        <end position="34"/>
    </location>
</feature>
<dbReference type="Pfam" id="PF13581">
    <property type="entry name" value="HATPase_c_2"/>
    <property type="match status" value="1"/>
</dbReference>
<protein>
    <submittedName>
        <fullName evidence="4">ATP-binding protein</fullName>
    </submittedName>
</protein>
<sequence length="202" mass="20537">MAGAHGTPAWPVLPDGKAAACPQEPHRAAPPEHWSVGGLRLSGARPACWPEPGPGRDRVTRLDLAAEPGSLQAARGLARRRTAEWDMPGLEWDATTVVSELLTNAITHAPAQGPPAGAALCVLLIGGQGRMAIVVSDPGLGAPVRRAAPAVAGFPGEAGDCGSLLAEGGRGLYIVDGLSRAWGWAPLATGGKAVWAVLDHAG</sequence>
<feature type="domain" description="Histidine kinase/HSP90-like ATPase" evidence="3">
    <location>
        <begin position="65"/>
        <end position="184"/>
    </location>
</feature>
<evidence type="ECO:0000259" key="3">
    <source>
        <dbReference type="Pfam" id="PF13581"/>
    </source>
</evidence>
<keyword evidence="1" id="KW-0808">Transferase</keyword>
<evidence type="ECO:0000256" key="2">
    <source>
        <dbReference type="SAM" id="MobiDB-lite"/>
    </source>
</evidence>
<reference evidence="5" key="1">
    <citation type="journal article" date="2019" name="Int. J. Syst. Evol. Microbiol.">
        <title>The Global Catalogue of Microorganisms (GCM) 10K type strain sequencing project: providing services to taxonomists for standard genome sequencing and annotation.</title>
        <authorList>
            <consortium name="The Broad Institute Genomics Platform"/>
            <consortium name="The Broad Institute Genome Sequencing Center for Infectious Disease"/>
            <person name="Wu L."/>
            <person name="Ma J."/>
        </authorList>
    </citation>
    <scope>NUCLEOTIDE SEQUENCE [LARGE SCALE GENOMIC DNA]</scope>
    <source>
        <strain evidence="5">KCTC 42087</strain>
    </source>
</reference>
<dbReference type="PANTHER" id="PTHR35526">
    <property type="entry name" value="ANTI-SIGMA-F FACTOR RSBW-RELATED"/>
    <property type="match status" value="1"/>
</dbReference>
<organism evidence="4 5">
    <name type="scientific">Actinomadura rugatobispora</name>
    <dbReference type="NCBI Taxonomy" id="1994"/>
    <lineage>
        <taxon>Bacteria</taxon>
        <taxon>Bacillati</taxon>
        <taxon>Actinomycetota</taxon>
        <taxon>Actinomycetes</taxon>
        <taxon>Streptosporangiales</taxon>
        <taxon>Thermomonosporaceae</taxon>
        <taxon>Actinomadura</taxon>
    </lineage>
</organism>
<evidence type="ECO:0000256" key="1">
    <source>
        <dbReference type="ARBA" id="ARBA00022527"/>
    </source>
</evidence>
<dbReference type="InterPro" id="IPR050267">
    <property type="entry name" value="Anti-sigma-factor_SerPK"/>
</dbReference>
<dbReference type="Proteomes" id="UP001596074">
    <property type="component" value="Unassembled WGS sequence"/>
</dbReference>
<gene>
    <name evidence="4" type="ORF">ACFPZN_36740</name>
</gene>
<dbReference type="PANTHER" id="PTHR35526:SF3">
    <property type="entry name" value="ANTI-SIGMA-F FACTOR RSBW"/>
    <property type="match status" value="1"/>
</dbReference>
<dbReference type="InterPro" id="IPR003594">
    <property type="entry name" value="HATPase_dom"/>
</dbReference>
<evidence type="ECO:0000313" key="4">
    <source>
        <dbReference type="EMBL" id="MFC5751195.1"/>
    </source>
</evidence>
<dbReference type="EMBL" id="JBHSON010000065">
    <property type="protein sequence ID" value="MFC5751195.1"/>
    <property type="molecule type" value="Genomic_DNA"/>
</dbReference>
<dbReference type="RefSeq" id="WP_378287084.1">
    <property type="nucleotide sequence ID" value="NZ_JBHSON010000065.1"/>
</dbReference>
<keyword evidence="4" id="KW-0067">ATP-binding</keyword>
<comment type="caution">
    <text evidence="4">The sequence shown here is derived from an EMBL/GenBank/DDBJ whole genome shotgun (WGS) entry which is preliminary data.</text>
</comment>
<dbReference type="CDD" id="cd16936">
    <property type="entry name" value="HATPase_RsbW-like"/>
    <property type="match status" value="1"/>
</dbReference>
<keyword evidence="1" id="KW-0723">Serine/threonine-protein kinase</keyword>
<dbReference type="SUPFAM" id="SSF55874">
    <property type="entry name" value="ATPase domain of HSP90 chaperone/DNA topoisomerase II/histidine kinase"/>
    <property type="match status" value="1"/>
</dbReference>
<evidence type="ECO:0000313" key="5">
    <source>
        <dbReference type="Proteomes" id="UP001596074"/>
    </source>
</evidence>
<proteinExistence type="predicted"/>
<keyword evidence="5" id="KW-1185">Reference proteome</keyword>
<accession>A0ABW1A6M8</accession>
<dbReference type="GO" id="GO:0005524">
    <property type="term" value="F:ATP binding"/>
    <property type="evidence" value="ECO:0007669"/>
    <property type="project" value="UniProtKB-KW"/>
</dbReference>